<evidence type="ECO:0000313" key="2">
    <source>
        <dbReference type="EMBL" id="CAK9086621.1"/>
    </source>
</evidence>
<dbReference type="Gene3D" id="3.60.21.10">
    <property type="match status" value="1"/>
</dbReference>
<dbReference type="EMBL" id="CAXAMN010024428">
    <property type="protein sequence ID" value="CAK9086621.1"/>
    <property type="molecule type" value="Genomic_DNA"/>
</dbReference>
<sequence>MLSTCFVLQVSSPPTGIPKRRLLHAKEQTSCSANIAGVAKHTPSPPPHAADVLLHSTIRPTFEDDVLHSLHFTELEKLKDFESDFSAFLRWFRSSHLGFAASMRWLGSVSKFEHRVLVGGNHDYILEKLGPERAQMLCEDFGVKYLHTEAAPLSLSFPSGRKVKIWGSGVSFFAALGKDRAVISGNIAYQLDTATEEDKFVKETAHVKPGSVNVLITHGPPAGALYGKGDQPKWINDLLKRVKPQVYLCGHAHNPEKVKLEQKVADVEGTLGAHIASTSVWNAYMGLPFICDLPEWK</sequence>
<comment type="caution">
    <text evidence="2">The sequence shown here is derived from an EMBL/GenBank/DDBJ whole genome shotgun (WGS) entry which is preliminary data.</text>
</comment>
<keyword evidence="3" id="KW-1185">Reference proteome</keyword>
<name>A0ABP0QHY3_9DINO</name>
<feature type="domain" description="Calcineurin-like phosphoesterase" evidence="1">
    <location>
        <begin position="114"/>
        <end position="255"/>
    </location>
</feature>
<proteinExistence type="predicted"/>
<dbReference type="PANTHER" id="PTHR12905:SF0">
    <property type="entry name" value="CALCINEURIN-LIKE PHOSPHOESTERASE DOMAIN-CONTAINING PROTEIN"/>
    <property type="match status" value="1"/>
</dbReference>
<dbReference type="PANTHER" id="PTHR12905">
    <property type="entry name" value="METALLOPHOSPHOESTERASE"/>
    <property type="match status" value="1"/>
</dbReference>
<dbReference type="InterPro" id="IPR051693">
    <property type="entry name" value="UPF0046_metallophosphoest"/>
</dbReference>
<gene>
    <name evidence="2" type="ORF">CCMP2556_LOCUS41952</name>
</gene>
<evidence type="ECO:0000313" key="3">
    <source>
        <dbReference type="Proteomes" id="UP001642484"/>
    </source>
</evidence>
<organism evidence="2 3">
    <name type="scientific">Durusdinium trenchii</name>
    <dbReference type="NCBI Taxonomy" id="1381693"/>
    <lineage>
        <taxon>Eukaryota</taxon>
        <taxon>Sar</taxon>
        <taxon>Alveolata</taxon>
        <taxon>Dinophyceae</taxon>
        <taxon>Suessiales</taxon>
        <taxon>Symbiodiniaceae</taxon>
        <taxon>Durusdinium</taxon>
    </lineage>
</organism>
<accession>A0ABP0QHY3</accession>
<reference evidence="2 3" key="1">
    <citation type="submission" date="2024-02" db="EMBL/GenBank/DDBJ databases">
        <authorList>
            <person name="Chen Y."/>
            <person name="Shah S."/>
            <person name="Dougan E. K."/>
            <person name="Thang M."/>
            <person name="Chan C."/>
        </authorList>
    </citation>
    <scope>NUCLEOTIDE SEQUENCE [LARGE SCALE GENOMIC DNA]</scope>
</reference>
<dbReference type="Pfam" id="PF00149">
    <property type="entry name" value="Metallophos"/>
    <property type="match status" value="1"/>
</dbReference>
<evidence type="ECO:0000259" key="1">
    <source>
        <dbReference type="Pfam" id="PF00149"/>
    </source>
</evidence>
<protein>
    <recommendedName>
        <fullName evidence="1">Calcineurin-like phosphoesterase domain-containing protein</fullName>
    </recommendedName>
</protein>
<dbReference type="SUPFAM" id="SSF56300">
    <property type="entry name" value="Metallo-dependent phosphatases"/>
    <property type="match status" value="1"/>
</dbReference>
<dbReference type="InterPro" id="IPR029052">
    <property type="entry name" value="Metallo-depent_PP-like"/>
</dbReference>
<dbReference type="InterPro" id="IPR004843">
    <property type="entry name" value="Calcineurin-like_PHP"/>
</dbReference>
<dbReference type="Proteomes" id="UP001642484">
    <property type="component" value="Unassembled WGS sequence"/>
</dbReference>